<dbReference type="InterPro" id="IPR009057">
    <property type="entry name" value="Homeodomain-like_sf"/>
</dbReference>
<keyword evidence="3" id="KW-0804">Transcription</keyword>
<dbReference type="InterPro" id="IPR053142">
    <property type="entry name" value="PchR_regulatory_protein"/>
</dbReference>
<comment type="caution">
    <text evidence="6">The sequence shown here is derived from an EMBL/GenBank/DDBJ whole genome shotgun (WGS) entry which is preliminary data.</text>
</comment>
<dbReference type="PANTHER" id="PTHR47893:SF1">
    <property type="entry name" value="REGULATORY PROTEIN PCHR"/>
    <property type="match status" value="1"/>
</dbReference>
<dbReference type="InterPro" id="IPR018060">
    <property type="entry name" value="HTH_AraC"/>
</dbReference>
<dbReference type="OrthoDB" id="9799345at2"/>
<organism evidence="6 7">
    <name type="scientific">Actinomadura rudentiformis</name>
    <dbReference type="NCBI Taxonomy" id="359158"/>
    <lineage>
        <taxon>Bacteria</taxon>
        <taxon>Bacillati</taxon>
        <taxon>Actinomycetota</taxon>
        <taxon>Actinomycetes</taxon>
        <taxon>Streptosporangiales</taxon>
        <taxon>Thermomonosporaceae</taxon>
        <taxon>Actinomadura</taxon>
    </lineage>
</organism>
<keyword evidence="7" id="KW-1185">Reference proteome</keyword>
<keyword evidence="2" id="KW-0238">DNA-binding</keyword>
<keyword evidence="1" id="KW-0805">Transcription regulation</keyword>
<sequence length="116" mass="13077">APACAGAGNAGRLGERPRFRSSRPRRDQHRRGRSRGVARPGMFHAEGHTVAGWIRERRLEQCRRNLADPRLAARSIHAIAARWGFTSPAHFSQAFRTAYGLSPRQFRHQCSTVHPD</sequence>
<dbReference type="PRINTS" id="PR00032">
    <property type="entry name" value="HTHARAC"/>
</dbReference>
<reference evidence="6 7" key="1">
    <citation type="submission" date="2019-09" db="EMBL/GenBank/DDBJ databases">
        <title>Actinomadura physcomitrii sp. nov., a novel actinomycete isolated from moss [Physcomitrium sphaericum (Ludw) Fuernr].</title>
        <authorList>
            <person name="Zhuang X."/>
            <person name="Liu C."/>
        </authorList>
    </citation>
    <scope>NUCLEOTIDE SEQUENCE [LARGE SCALE GENOMIC DNA]</scope>
    <source>
        <strain evidence="6 7">HMC1</strain>
    </source>
</reference>
<dbReference type="Pfam" id="PF12833">
    <property type="entry name" value="HTH_18"/>
    <property type="match status" value="1"/>
</dbReference>
<feature type="compositionally biased region" description="Basic residues" evidence="4">
    <location>
        <begin position="19"/>
        <end position="36"/>
    </location>
</feature>
<evidence type="ECO:0000256" key="4">
    <source>
        <dbReference type="SAM" id="MobiDB-lite"/>
    </source>
</evidence>
<dbReference type="GO" id="GO:0003700">
    <property type="term" value="F:DNA-binding transcription factor activity"/>
    <property type="evidence" value="ECO:0007669"/>
    <property type="project" value="InterPro"/>
</dbReference>
<accession>A0A6H9Y543</accession>
<dbReference type="SUPFAM" id="SSF46689">
    <property type="entry name" value="Homeodomain-like"/>
    <property type="match status" value="1"/>
</dbReference>
<protein>
    <submittedName>
        <fullName evidence="6">Helix-turn-helix transcriptional regulator</fullName>
    </submittedName>
</protein>
<feature type="region of interest" description="Disordered" evidence="4">
    <location>
        <begin position="1"/>
        <end position="39"/>
    </location>
</feature>
<gene>
    <name evidence="6" type="ORF">F8566_49450</name>
</gene>
<dbReference type="Gene3D" id="1.10.10.60">
    <property type="entry name" value="Homeodomain-like"/>
    <property type="match status" value="1"/>
</dbReference>
<dbReference type="PANTHER" id="PTHR47893">
    <property type="entry name" value="REGULATORY PROTEIN PCHR"/>
    <property type="match status" value="1"/>
</dbReference>
<evidence type="ECO:0000256" key="1">
    <source>
        <dbReference type="ARBA" id="ARBA00023015"/>
    </source>
</evidence>
<dbReference type="EMBL" id="WBMT01000044">
    <property type="protein sequence ID" value="KAB2337046.1"/>
    <property type="molecule type" value="Genomic_DNA"/>
</dbReference>
<feature type="non-terminal residue" evidence="6">
    <location>
        <position position="1"/>
    </location>
</feature>
<evidence type="ECO:0000313" key="6">
    <source>
        <dbReference type="EMBL" id="KAB2337046.1"/>
    </source>
</evidence>
<dbReference type="PROSITE" id="PS01124">
    <property type="entry name" value="HTH_ARAC_FAMILY_2"/>
    <property type="match status" value="1"/>
</dbReference>
<name>A0A6H9Y543_9ACTN</name>
<dbReference type="Proteomes" id="UP000468735">
    <property type="component" value="Unassembled WGS sequence"/>
</dbReference>
<evidence type="ECO:0000259" key="5">
    <source>
        <dbReference type="PROSITE" id="PS01124"/>
    </source>
</evidence>
<evidence type="ECO:0000313" key="7">
    <source>
        <dbReference type="Proteomes" id="UP000468735"/>
    </source>
</evidence>
<proteinExistence type="predicted"/>
<dbReference type="AlphaFoldDB" id="A0A6H9Y543"/>
<evidence type="ECO:0000256" key="3">
    <source>
        <dbReference type="ARBA" id="ARBA00023163"/>
    </source>
</evidence>
<dbReference type="InterPro" id="IPR020449">
    <property type="entry name" value="Tscrpt_reg_AraC-type_HTH"/>
</dbReference>
<dbReference type="GO" id="GO:0043565">
    <property type="term" value="F:sequence-specific DNA binding"/>
    <property type="evidence" value="ECO:0007669"/>
    <property type="project" value="InterPro"/>
</dbReference>
<feature type="domain" description="HTH araC/xylS-type" evidence="5">
    <location>
        <begin position="47"/>
        <end position="109"/>
    </location>
</feature>
<dbReference type="SMART" id="SM00342">
    <property type="entry name" value="HTH_ARAC"/>
    <property type="match status" value="1"/>
</dbReference>
<evidence type="ECO:0000256" key="2">
    <source>
        <dbReference type="ARBA" id="ARBA00023125"/>
    </source>
</evidence>